<accession>A0A2G2Y7Z2</accession>
<protein>
    <submittedName>
        <fullName evidence="1">Uncharacterized protein</fullName>
    </submittedName>
</protein>
<comment type="caution">
    <text evidence="1">The sequence shown here is derived from an EMBL/GenBank/DDBJ whole genome shotgun (WGS) entry which is preliminary data.</text>
</comment>
<organism evidence="1 2">
    <name type="scientific">Capsicum annuum</name>
    <name type="common">Capsicum pepper</name>
    <dbReference type="NCBI Taxonomy" id="4072"/>
    <lineage>
        <taxon>Eukaryota</taxon>
        <taxon>Viridiplantae</taxon>
        <taxon>Streptophyta</taxon>
        <taxon>Embryophyta</taxon>
        <taxon>Tracheophyta</taxon>
        <taxon>Spermatophyta</taxon>
        <taxon>Magnoliopsida</taxon>
        <taxon>eudicotyledons</taxon>
        <taxon>Gunneridae</taxon>
        <taxon>Pentapetalae</taxon>
        <taxon>asterids</taxon>
        <taxon>lamiids</taxon>
        <taxon>Solanales</taxon>
        <taxon>Solanaceae</taxon>
        <taxon>Solanoideae</taxon>
        <taxon>Capsiceae</taxon>
        <taxon>Capsicum</taxon>
    </lineage>
</organism>
<dbReference type="Gramene" id="PHT65858">
    <property type="protein sequence ID" value="PHT65858"/>
    <property type="gene ID" value="T459_30283"/>
</dbReference>
<keyword evidence="2" id="KW-1185">Reference proteome</keyword>
<gene>
    <name evidence="1" type="ORF">T459_30283</name>
</gene>
<reference evidence="1 2" key="1">
    <citation type="journal article" date="2014" name="Nat. Genet.">
        <title>Genome sequence of the hot pepper provides insights into the evolution of pungency in Capsicum species.</title>
        <authorList>
            <person name="Kim S."/>
            <person name="Park M."/>
            <person name="Yeom S.I."/>
            <person name="Kim Y.M."/>
            <person name="Lee J.M."/>
            <person name="Lee H.A."/>
            <person name="Seo E."/>
            <person name="Choi J."/>
            <person name="Cheong K."/>
            <person name="Kim K.T."/>
            <person name="Jung K."/>
            <person name="Lee G.W."/>
            <person name="Oh S.K."/>
            <person name="Bae C."/>
            <person name="Kim S.B."/>
            <person name="Lee H.Y."/>
            <person name="Kim S.Y."/>
            <person name="Kim M.S."/>
            <person name="Kang B.C."/>
            <person name="Jo Y.D."/>
            <person name="Yang H.B."/>
            <person name="Jeong H.J."/>
            <person name="Kang W.H."/>
            <person name="Kwon J.K."/>
            <person name="Shin C."/>
            <person name="Lim J.Y."/>
            <person name="Park J.H."/>
            <person name="Huh J.H."/>
            <person name="Kim J.S."/>
            <person name="Kim B.D."/>
            <person name="Cohen O."/>
            <person name="Paran I."/>
            <person name="Suh M.C."/>
            <person name="Lee S.B."/>
            <person name="Kim Y.K."/>
            <person name="Shin Y."/>
            <person name="Noh S.J."/>
            <person name="Park J."/>
            <person name="Seo Y.S."/>
            <person name="Kwon S.Y."/>
            <person name="Kim H.A."/>
            <person name="Park J.M."/>
            <person name="Kim H.J."/>
            <person name="Choi S.B."/>
            <person name="Bosland P.W."/>
            <person name="Reeves G."/>
            <person name="Jo S.H."/>
            <person name="Lee B.W."/>
            <person name="Cho H.T."/>
            <person name="Choi H.S."/>
            <person name="Lee M.S."/>
            <person name="Yu Y."/>
            <person name="Do Choi Y."/>
            <person name="Park B.S."/>
            <person name="van Deynze A."/>
            <person name="Ashrafi H."/>
            <person name="Hill T."/>
            <person name="Kim W.T."/>
            <person name="Pai H.S."/>
            <person name="Ahn H.K."/>
            <person name="Yeam I."/>
            <person name="Giovannoni J.J."/>
            <person name="Rose J.K."/>
            <person name="Sorensen I."/>
            <person name="Lee S.J."/>
            <person name="Kim R.W."/>
            <person name="Choi I.Y."/>
            <person name="Choi B.S."/>
            <person name="Lim J.S."/>
            <person name="Lee Y.H."/>
            <person name="Choi D."/>
        </authorList>
    </citation>
    <scope>NUCLEOTIDE SEQUENCE [LARGE SCALE GENOMIC DNA]</scope>
    <source>
        <strain evidence="2">cv. CM334</strain>
    </source>
</reference>
<proteinExistence type="predicted"/>
<reference evidence="1 2" key="2">
    <citation type="journal article" date="2017" name="Genome Biol.">
        <title>New reference genome sequences of hot pepper reveal the massive evolution of plant disease-resistance genes by retroduplication.</title>
        <authorList>
            <person name="Kim S."/>
            <person name="Park J."/>
            <person name="Yeom S.I."/>
            <person name="Kim Y.M."/>
            <person name="Seo E."/>
            <person name="Kim K.T."/>
            <person name="Kim M.S."/>
            <person name="Lee J.M."/>
            <person name="Cheong K."/>
            <person name="Shin H.S."/>
            <person name="Kim S.B."/>
            <person name="Han K."/>
            <person name="Lee J."/>
            <person name="Park M."/>
            <person name="Lee H.A."/>
            <person name="Lee H.Y."/>
            <person name="Lee Y."/>
            <person name="Oh S."/>
            <person name="Lee J.H."/>
            <person name="Choi E."/>
            <person name="Choi E."/>
            <person name="Lee S.E."/>
            <person name="Jeon J."/>
            <person name="Kim H."/>
            <person name="Choi G."/>
            <person name="Song H."/>
            <person name="Lee J."/>
            <person name="Lee S.C."/>
            <person name="Kwon J.K."/>
            <person name="Lee H.Y."/>
            <person name="Koo N."/>
            <person name="Hong Y."/>
            <person name="Kim R.W."/>
            <person name="Kang W.H."/>
            <person name="Huh J.H."/>
            <person name="Kang B.C."/>
            <person name="Yang T.J."/>
            <person name="Lee Y.H."/>
            <person name="Bennetzen J.L."/>
            <person name="Choi D."/>
        </authorList>
    </citation>
    <scope>NUCLEOTIDE SEQUENCE [LARGE SCALE GENOMIC DNA]</scope>
    <source>
        <strain evidence="2">cv. CM334</strain>
    </source>
</reference>
<dbReference type="AlphaFoldDB" id="A0A2G2Y7Z2"/>
<dbReference type="Proteomes" id="UP000222542">
    <property type="component" value="Unassembled WGS sequence"/>
</dbReference>
<evidence type="ECO:0000313" key="2">
    <source>
        <dbReference type="Proteomes" id="UP000222542"/>
    </source>
</evidence>
<evidence type="ECO:0000313" key="1">
    <source>
        <dbReference type="EMBL" id="PHT65858.1"/>
    </source>
</evidence>
<dbReference type="EMBL" id="AYRZ02000012">
    <property type="protein sequence ID" value="PHT65858.1"/>
    <property type="molecule type" value="Genomic_DNA"/>
</dbReference>
<name>A0A2G2Y7Z2_CAPAN</name>
<sequence>MGKPRCFPNSMLLSMPRALEHSKVFWLEVLRENKTLDLALLICCSEVLLELKKVEKIALQLFLLALAIRVRSGDFRAISCNRDRSPIFVGHLIVNVSEQSFHVNDEQGAIEVGPQAGGESVSVILIRGPNNGTTSVVSSVELVVKVSLLDPLPLPTSLPLSVPLPLPLPAGCTLITAEVSTHIELLKLSCWLKLYGMLELGGWMKLGGLLELGGWLKLGGLLELGGWLNLGSLLELGGWLKISGLLELGGLLELAAWLEFPSCPIPS</sequence>